<dbReference type="PANTHER" id="PTHR31760">
    <property type="entry name" value="S-ADENOSYL-L-METHIONINE-DEPENDENT METHYLTRANSFERASES SUPERFAMILY PROTEIN"/>
    <property type="match status" value="1"/>
</dbReference>
<comment type="subcellular location">
    <subcellularLocation>
        <location evidence="6">Cytoplasm</location>
    </subcellularLocation>
</comment>
<accession>A0ABP9XEL7</accession>
<evidence type="ECO:0000256" key="4">
    <source>
        <dbReference type="ARBA" id="ARBA00022679"/>
    </source>
</evidence>
<dbReference type="PANTHER" id="PTHR31760:SF0">
    <property type="entry name" value="S-ADENOSYL-L-METHIONINE-DEPENDENT METHYLTRANSFERASES SUPERFAMILY PROTEIN"/>
    <property type="match status" value="1"/>
</dbReference>
<evidence type="ECO:0000256" key="7">
    <source>
        <dbReference type="SAM" id="MobiDB-lite"/>
    </source>
</evidence>
<keyword evidence="1 6" id="KW-0963">Cytoplasm</keyword>
<dbReference type="EC" id="2.1.1.-" evidence="6"/>
<evidence type="ECO:0000256" key="5">
    <source>
        <dbReference type="ARBA" id="ARBA00022691"/>
    </source>
</evidence>
<evidence type="ECO:0000313" key="8">
    <source>
        <dbReference type="EMBL" id="GAA5533792.1"/>
    </source>
</evidence>
<evidence type="ECO:0000256" key="1">
    <source>
        <dbReference type="ARBA" id="ARBA00022490"/>
    </source>
</evidence>
<feature type="binding site" evidence="6">
    <location>
        <position position="80"/>
    </location>
    <ligand>
        <name>S-adenosyl-L-methionine</name>
        <dbReference type="ChEBI" id="CHEBI:59789"/>
    </ligand>
</feature>
<comment type="caution">
    <text evidence="8">The sequence shown here is derived from an EMBL/GenBank/DDBJ whole genome shotgun (WGS) entry which is preliminary data.</text>
</comment>
<dbReference type="SUPFAM" id="SSF53335">
    <property type="entry name" value="S-adenosyl-L-methionine-dependent methyltransferases"/>
    <property type="match status" value="1"/>
</dbReference>
<dbReference type="Pfam" id="PF02527">
    <property type="entry name" value="GidB"/>
    <property type="match status" value="1"/>
</dbReference>
<organism evidence="8 9">
    <name type="scientific">Deinococcus aluminii</name>
    <dbReference type="NCBI Taxonomy" id="1656885"/>
    <lineage>
        <taxon>Bacteria</taxon>
        <taxon>Thermotogati</taxon>
        <taxon>Deinococcota</taxon>
        <taxon>Deinococci</taxon>
        <taxon>Deinococcales</taxon>
        <taxon>Deinococcaceae</taxon>
        <taxon>Deinococcus</taxon>
    </lineage>
</organism>
<reference evidence="8 9" key="1">
    <citation type="submission" date="2024-02" db="EMBL/GenBank/DDBJ databases">
        <title>Deinococcus aluminii NBRC 112889.</title>
        <authorList>
            <person name="Ichikawa N."/>
            <person name="Katano-Makiyama Y."/>
            <person name="Hidaka K."/>
        </authorList>
    </citation>
    <scope>NUCLEOTIDE SEQUENCE [LARGE SCALE GENOMIC DNA]</scope>
    <source>
        <strain evidence="8 9">NBRC 112889</strain>
    </source>
</reference>
<evidence type="ECO:0000313" key="9">
    <source>
        <dbReference type="Proteomes" id="UP001404956"/>
    </source>
</evidence>
<feature type="binding site" evidence="6">
    <location>
        <position position="85"/>
    </location>
    <ligand>
        <name>S-adenosyl-L-methionine</name>
        <dbReference type="ChEBI" id="CHEBI:59789"/>
    </ligand>
</feature>
<proteinExistence type="inferred from homology"/>
<dbReference type="InterPro" id="IPR029063">
    <property type="entry name" value="SAM-dependent_MTases_sf"/>
</dbReference>
<dbReference type="PIRSF" id="PIRSF003078">
    <property type="entry name" value="GidB"/>
    <property type="match status" value="1"/>
</dbReference>
<dbReference type="Proteomes" id="UP001404956">
    <property type="component" value="Unassembled WGS sequence"/>
</dbReference>
<dbReference type="Gene3D" id="3.40.50.150">
    <property type="entry name" value="Vaccinia Virus protein VP39"/>
    <property type="match status" value="1"/>
</dbReference>
<comment type="function">
    <text evidence="6">Specifically methylates the N7 position of a guanine in 16S rRNA.</text>
</comment>
<evidence type="ECO:0000256" key="3">
    <source>
        <dbReference type="ARBA" id="ARBA00022603"/>
    </source>
</evidence>
<dbReference type="HAMAP" id="MF_00074">
    <property type="entry name" value="16SrRNA_methyltr_G"/>
    <property type="match status" value="1"/>
</dbReference>
<dbReference type="RefSeq" id="WP_345454496.1">
    <property type="nucleotide sequence ID" value="NZ_BAABRV010000004.1"/>
</dbReference>
<keyword evidence="4 6" id="KW-0808">Transferase</keyword>
<evidence type="ECO:0000256" key="6">
    <source>
        <dbReference type="HAMAP-Rule" id="MF_00074"/>
    </source>
</evidence>
<keyword evidence="3 6" id="KW-0489">Methyltransferase</keyword>
<dbReference type="GO" id="GO:0008168">
    <property type="term" value="F:methyltransferase activity"/>
    <property type="evidence" value="ECO:0007669"/>
    <property type="project" value="UniProtKB-KW"/>
</dbReference>
<name>A0ABP9XEL7_9DEIO</name>
<feature type="binding site" evidence="6">
    <location>
        <begin position="131"/>
        <end position="132"/>
    </location>
    <ligand>
        <name>S-adenosyl-L-methionine</name>
        <dbReference type="ChEBI" id="CHEBI:59789"/>
    </ligand>
</feature>
<keyword evidence="2 6" id="KW-0698">rRNA processing</keyword>
<dbReference type="NCBIfam" id="TIGR00138">
    <property type="entry name" value="rsmG_gidB"/>
    <property type="match status" value="1"/>
</dbReference>
<dbReference type="EMBL" id="BAABRV010000004">
    <property type="protein sequence ID" value="GAA5533792.1"/>
    <property type="molecule type" value="Genomic_DNA"/>
</dbReference>
<keyword evidence="5 6" id="KW-0949">S-adenosyl-L-methionine</keyword>
<dbReference type="CDD" id="cd02440">
    <property type="entry name" value="AdoMet_MTases"/>
    <property type="match status" value="1"/>
</dbReference>
<evidence type="ECO:0000256" key="2">
    <source>
        <dbReference type="ARBA" id="ARBA00022552"/>
    </source>
</evidence>
<dbReference type="GO" id="GO:0032259">
    <property type="term" value="P:methylation"/>
    <property type="evidence" value="ECO:0007669"/>
    <property type="project" value="UniProtKB-KW"/>
</dbReference>
<feature type="binding site" evidence="6">
    <location>
        <position position="150"/>
    </location>
    <ligand>
        <name>S-adenosyl-L-methionine</name>
        <dbReference type="ChEBI" id="CHEBI:59789"/>
    </ligand>
</feature>
<feature type="binding site" evidence="6">
    <location>
        <begin position="103"/>
        <end position="105"/>
    </location>
    <ligand>
        <name>S-adenosyl-L-methionine</name>
        <dbReference type="ChEBI" id="CHEBI:59789"/>
    </ligand>
</feature>
<gene>
    <name evidence="6 8" type="primary">rsmG</name>
    <name evidence="8" type="ORF">Dalu01_02200</name>
</gene>
<feature type="region of interest" description="Disordered" evidence="7">
    <location>
        <begin position="225"/>
        <end position="245"/>
    </location>
</feature>
<dbReference type="InterPro" id="IPR003682">
    <property type="entry name" value="rRNA_ssu_MeTfrase_G"/>
</dbReference>
<keyword evidence="9" id="KW-1185">Reference proteome</keyword>
<sequence>MTPEGRALLLEGAAELGLKLAPEQVEQFGHLLALLTQASAQMNLTALRGERDILLKHFVDSLTCLRGGWLDGGQRVLDLGTGAGFPALPLAIVQPRLQIVPLDATRKKVEFVERTAQALGLENVHPLTGRAESLGRDPQQRERYDRVVTRAVAALPVLAELALPFLRVGGLLVAQKGPLTPEELEAGTRAAAEVGGQVRVAEPFTLPLAGDARTLVVIEKTASTPERYPRREGVPNRKPLFWQAT</sequence>
<comment type="similarity">
    <text evidence="6">Belongs to the methyltransferase superfamily. RNA methyltransferase RsmG family.</text>
</comment>
<protein>
    <recommendedName>
        <fullName evidence="6">Ribosomal RNA small subunit methyltransferase G</fullName>
        <ecNumber evidence="6">2.1.1.-</ecNumber>
    </recommendedName>
    <alternativeName>
        <fullName evidence="6">16S rRNA 7-methylguanosine methyltransferase</fullName>
        <shortName evidence="6">16S rRNA m7G methyltransferase</shortName>
    </alternativeName>
</protein>